<reference evidence="5 7" key="2">
    <citation type="submission" date="2017-06" db="EMBL/GenBank/DDBJ databases">
        <authorList>
            <consortium name="Pathogen Informatics"/>
        </authorList>
    </citation>
    <scope>NUCLEOTIDE SEQUENCE [LARGE SCALE GENOMIC DNA]</scope>
    <source>
        <strain evidence="5 7">NCTC12947</strain>
    </source>
</reference>
<dbReference type="Proteomes" id="UP000065822">
    <property type="component" value="Chromosome"/>
</dbReference>
<dbReference type="PANTHER" id="PTHR11358:SF26">
    <property type="entry name" value="GUANIDINO ACID HYDROLASE, MITOCHONDRIAL"/>
    <property type="match status" value="1"/>
</dbReference>
<dbReference type="PANTHER" id="PTHR11358">
    <property type="entry name" value="ARGINASE/AGMATINASE"/>
    <property type="match status" value="1"/>
</dbReference>
<dbReference type="InterPro" id="IPR023696">
    <property type="entry name" value="Ureohydrolase_dom_sf"/>
</dbReference>
<dbReference type="Pfam" id="PF00491">
    <property type="entry name" value="Arginase"/>
    <property type="match status" value="1"/>
</dbReference>
<comment type="similarity">
    <text evidence="3">Belongs to the arginase family.</text>
</comment>
<evidence type="ECO:0000256" key="1">
    <source>
        <dbReference type="ARBA" id="ARBA00022723"/>
    </source>
</evidence>
<dbReference type="GO" id="GO:0033389">
    <property type="term" value="P:putrescine biosynthetic process from arginine, via agmatine"/>
    <property type="evidence" value="ECO:0007669"/>
    <property type="project" value="TreeGrafter"/>
</dbReference>
<dbReference type="CDD" id="cd09988">
    <property type="entry name" value="Formimidoylglutamase"/>
    <property type="match status" value="1"/>
</dbReference>
<dbReference type="PROSITE" id="PS51409">
    <property type="entry name" value="ARGINASE_2"/>
    <property type="match status" value="1"/>
</dbReference>
<keyword evidence="2 5" id="KW-0378">Hydrolase</keyword>
<dbReference type="RefSeq" id="WP_066428207.1">
    <property type="nucleotide sequence ID" value="NZ_CP014227.1"/>
</dbReference>
<evidence type="ECO:0000313" key="6">
    <source>
        <dbReference type="Proteomes" id="UP000065822"/>
    </source>
</evidence>
<sequence>MALLYLQPIDSEIHLSDYKPQQVGFQLQKYVHEGVFPDLEGVRIAFFCVERFKGEGNALRRHLYRLYMGNWGFQIADLGNLPLGETEEDTHFAVKELSEYLIRKGIIPLVVGGEQHITYAMYRAFDALEQMVNLVTVDAKFDFGSEQELFIESSYLSRILSEPPVNLLDYTNIGYQSYYVAQEELDLLEKMCFEAHRLGNITADLRTIEPAMRNADIISVDMSCVQTRDLGLERGYVNGLTNREICTVARYAGISSNVQICGIFEIPATDMAAQLVAEMIWYFYEGFNFRTKELPLVNDENYTKYIVPIEDIQLEFFKSNLTDRWWLKPGGDKYAQPQNHIPPGLIPCLEQEYEAAVQGVIPERWWRSYRKAL</sequence>
<evidence type="ECO:0000313" key="7">
    <source>
        <dbReference type="Proteomes" id="UP000215539"/>
    </source>
</evidence>
<evidence type="ECO:0000256" key="2">
    <source>
        <dbReference type="ARBA" id="ARBA00022801"/>
    </source>
</evidence>
<dbReference type="KEGG" id="chg:AXF12_03085"/>
<reference evidence="4 6" key="1">
    <citation type="submission" date="2016-02" db="EMBL/GenBank/DDBJ databases">
        <authorList>
            <person name="Holder M.E."/>
            <person name="Ajami N.J."/>
            <person name="Petrosino J.F."/>
        </authorList>
    </citation>
    <scope>NUCLEOTIDE SEQUENCE [LARGE SCALE GENOMIC DNA]</scope>
    <source>
        <strain evidence="4 6">CCUG 32990</strain>
    </source>
</reference>
<keyword evidence="1" id="KW-0479">Metal-binding</keyword>
<dbReference type="EMBL" id="LT906449">
    <property type="protein sequence ID" value="SNV09074.1"/>
    <property type="molecule type" value="Genomic_DNA"/>
</dbReference>
<dbReference type="SUPFAM" id="SSF52768">
    <property type="entry name" value="Arginase/deacetylase"/>
    <property type="match status" value="1"/>
</dbReference>
<dbReference type="GO" id="GO:0008783">
    <property type="term" value="F:agmatinase activity"/>
    <property type="evidence" value="ECO:0007669"/>
    <property type="project" value="TreeGrafter"/>
</dbReference>
<dbReference type="AlphaFoldDB" id="A0AAX2GXH3"/>
<dbReference type="Proteomes" id="UP000215539">
    <property type="component" value="Chromosome 1"/>
</dbReference>
<name>A0AAX2GXH3_9FLAO</name>
<evidence type="ECO:0000313" key="4">
    <source>
        <dbReference type="EMBL" id="AMD84591.1"/>
    </source>
</evidence>
<dbReference type="InterPro" id="IPR006035">
    <property type="entry name" value="Ureohydrolase"/>
</dbReference>
<keyword evidence="6" id="KW-1185">Reference proteome</keyword>
<dbReference type="EMBL" id="CP014227">
    <property type="protein sequence ID" value="AMD84591.1"/>
    <property type="molecule type" value="Genomic_DNA"/>
</dbReference>
<proteinExistence type="inferred from homology"/>
<gene>
    <name evidence="4" type="ORF">AXF12_03085</name>
    <name evidence="5" type="ORF">SAMEA44541418_01123</name>
</gene>
<evidence type="ECO:0000313" key="5">
    <source>
        <dbReference type="EMBL" id="SNV09074.1"/>
    </source>
</evidence>
<organism evidence="5 7">
    <name type="scientific">Capnocytophaga haemolytica</name>
    <dbReference type="NCBI Taxonomy" id="45243"/>
    <lineage>
        <taxon>Bacteria</taxon>
        <taxon>Pseudomonadati</taxon>
        <taxon>Bacteroidota</taxon>
        <taxon>Flavobacteriia</taxon>
        <taxon>Flavobacteriales</taxon>
        <taxon>Flavobacteriaceae</taxon>
        <taxon>Capnocytophaga</taxon>
    </lineage>
</organism>
<accession>A0AAX2GXH3</accession>
<protein>
    <submittedName>
        <fullName evidence="4 5">Arginase</fullName>
    </submittedName>
</protein>
<evidence type="ECO:0000256" key="3">
    <source>
        <dbReference type="PROSITE-ProRule" id="PRU00742"/>
    </source>
</evidence>
<dbReference type="Gene3D" id="3.40.800.10">
    <property type="entry name" value="Ureohydrolase domain"/>
    <property type="match status" value="1"/>
</dbReference>
<dbReference type="GO" id="GO:0046872">
    <property type="term" value="F:metal ion binding"/>
    <property type="evidence" value="ECO:0007669"/>
    <property type="project" value="UniProtKB-KW"/>
</dbReference>